<evidence type="ECO:0000256" key="1">
    <source>
        <dbReference type="SAM" id="MobiDB-lite"/>
    </source>
</evidence>
<dbReference type="InParanoid" id="A0A177C7N7"/>
<reference evidence="2 3" key="1">
    <citation type="submission" date="2016-05" db="EMBL/GenBank/DDBJ databases">
        <title>Comparative analysis of secretome profiles of manganese(II)-oxidizing ascomycete fungi.</title>
        <authorList>
            <consortium name="DOE Joint Genome Institute"/>
            <person name="Zeiner C.A."/>
            <person name="Purvine S.O."/>
            <person name="Zink E.M."/>
            <person name="Wu S."/>
            <person name="Pasa-Tolic L."/>
            <person name="Chaput D.L."/>
            <person name="Haridas S."/>
            <person name="Grigoriev I.V."/>
            <person name="Santelli C.M."/>
            <person name="Hansel C.M."/>
        </authorList>
    </citation>
    <scope>NUCLEOTIDE SEQUENCE [LARGE SCALE GENOMIC DNA]</scope>
    <source>
        <strain evidence="2 3">AP3s5-JAC2a</strain>
    </source>
</reference>
<sequence>MSNDFDDDFSIDDAFKPEIDFENRKKAASRPPDEDLSDPAAPKGTVFYLTVSTPHTDGWEWHGPFPFFAKILRIAQQVARDSPSALATLEHVKSKGFTKLVVKDPIDETQFSVLEVVTMTKAEVLAMLPKPVFTVLASGPMLHDYSEVYGKVMSANAKGRTINSKIIGSFTNGDSARTAAKNAMRDLIANEDNAPEVSSSFPAADAGGGLIMAMNPRAKWEVRVYFETDATCGMQAHFDEDEANVEKECKSSWRPGGV</sequence>
<keyword evidence="3" id="KW-1185">Reference proteome</keyword>
<evidence type="ECO:0000313" key="2">
    <source>
        <dbReference type="EMBL" id="OAG02767.1"/>
    </source>
</evidence>
<dbReference type="RefSeq" id="XP_018033132.1">
    <property type="nucleotide sequence ID" value="XM_018183102.1"/>
</dbReference>
<name>A0A177C7N7_9PLEO</name>
<proteinExistence type="predicted"/>
<organism evidence="2 3">
    <name type="scientific">Paraphaeosphaeria sporulosa</name>
    <dbReference type="NCBI Taxonomy" id="1460663"/>
    <lineage>
        <taxon>Eukaryota</taxon>
        <taxon>Fungi</taxon>
        <taxon>Dikarya</taxon>
        <taxon>Ascomycota</taxon>
        <taxon>Pezizomycotina</taxon>
        <taxon>Dothideomycetes</taxon>
        <taxon>Pleosporomycetidae</taxon>
        <taxon>Pleosporales</taxon>
        <taxon>Massarineae</taxon>
        <taxon>Didymosphaeriaceae</taxon>
        <taxon>Paraphaeosphaeria</taxon>
    </lineage>
</organism>
<dbReference type="EMBL" id="KV441555">
    <property type="protein sequence ID" value="OAG02767.1"/>
    <property type="molecule type" value="Genomic_DNA"/>
</dbReference>
<feature type="region of interest" description="Disordered" evidence="1">
    <location>
        <begin position="1"/>
        <end position="41"/>
    </location>
</feature>
<gene>
    <name evidence="2" type="ORF">CC84DRAFT_1219717</name>
</gene>
<dbReference type="OrthoDB" id="443772at2759"/>
<evidence type="ECO:0000313" key="3">
    <source>
        <dbReference type="Proteomes" id="UP000077069"/>
    </source>
</evidence>
<feature type="compositionally biased region" description="Basic and acidic residues" evidence="1">
    <location>
        <begin position="13"/>
        <end position="25"/>
    </location>
</feature>
<feature type="compositionally biased region" description="Acidic residues" evidence="1">
    <location>
        <begin position="1"/>
        <end position="11"/>
    </location>
</feature>
<protein>
    <submittedName>
        <fullName evidence="2">Uncharacterized protein</fullName>
    </submittedName>
</protein>
<dbReference type="AlphaFoldDB" id="A0A177C7N7"/>
<dbReference type="GeneID" id="28766588"/>
<accession>A0A177C7N7</accession>
<dbReference type="Proteomes" id="UP000077069">
    <property type="component" value="Unassembled WGS sequence"/>
</dbReference>